<dbReference type="GO" id="GO:0016020">
    <property type="term" value="C:membrane"/>
    <property type="evidence" value="ECO:0007669"/>
    <property type="project" value="UniProtKB-SubCell"/>
</dbReference>
<comment type="caution">
    <text evidence="7">The sequence shown here is derived from an EMBL/GenBank/DDBJ whole genome shotgun (WGS) entry which is preliminary data.</text>
</comment>
<dbReference type="InterPro" id="IPR003439">
    <property type="entry name" value="ABC_transporter-like_ATP-bd"/>
</dbReference>
<protein>
    <recommendedName>
        <fullName evidence="6">ABC transporter domain-containing protein</fullName>
    </recommendedName>
</protein>
<dbReference type="GO" id="GO:0016887">
    <property type="term" value="F:ATP hydrolysis activity"/>
    <property type="evidence" value="ECO:0007669"/>
    <property type="project" value="InterPro"/>
</dbReference>
<dbReference type="InterPro" id="IPR050352">
    <property type="entry name" value="ABCG_transporters"/>
</dbReference>
<dbReference type="InterPro" id="IPR027417">
    <property type="entry name" value="P-loop_NTPase"/>
</dbReference>
<feature type="non-terminal residue" evidence="7">
    <location>
        <position position="261"/>
    </location>
</feature>
<comment type="subcellular location">
    <subcellularLocation>
        <location evidence="1">Membrane</location>
        <topology evidence="1">Multi-pass membrane protein</topology>
    </subcellularLocation>
</comment>
<gene>
    <name evidence="7" type="ORF">S03H2_37171</name>
</gene>
<proteinExistence type="predicted"/>
<dbReference type="GO" id="GO:0042626">
    <property type="term" value="F:ATPase-coupled transmembrane transporter activity"/>
    <property type="evidence" value="ECO:0007669"/>
    <property type="project" value="TreeGrafter"/>
</dbReference>
<evidence type="ECO:0000256" key="2">
    <source>
        <dbReference type="ARBA" id="ARBA00022448"/>
    </source>
</evidence>
<keyword evidence="5" id="KW-0472">Membrane</keyword>
<feature type="domain" description="ABC transporter" evidence="6">
    <location>
        <begin position="168"/>
        <end position="254"/>
    </location>
</feature>
<evidence type="ECO:0000256" key="3">
    <source>
        <dbReference type="ARBA" id="ARBA00022692"/>
    </source>
</evidence>
<dbReference type="Pfam" id="PF00005">
    <property type="entry name" value="ABC_tran"/>
    <property type="match status" value="1"/>
</dbReference>
<dbReference type="PANTHER" id="PTHR48041">
    <property type="entry name" value="ABC TRANSPORTER G FAMILY MEMBER 28"/>
    <property type="match status" value="1"/>
</dbReference>
<evidence type="ECO:0000256" key="4">
    <source>
        <dbReference type="ARBA" id="ARBA00022989"/>
    </source>
</evidence>
<reference evidence="7" key="1">
    <citation type="journal article" date="2014" name="Front. Microbiol.">
        <title>High frequency of phylogenetically diverse reductive dehalogenase-homologous genes in deep subseafloor sedimentary metagenomes.</title>
        <authorList>
            <person name="Kawai M."/>
            <person name="Futagami T."/>
            <person name="Toyoda A."/>
            <person name="Takaki Y."/>
            <person name="Nishi S."/>
            <person name="Hori S."/>
            <person name="Arai W."/>
            <person name="Tsubouchi T."/>
            <person name="Morono Y."/>
            <person name="Uchiyama I."/>
            <person name="Ito T."/>
            <person name="Fujiyama A."/>
            <person name="Inagaki F."/>
            <person name="Takami H."/>
        </authorList>
    </citation>
    <scope>NUCLEOTIDE SEQUENCE</scope>
    <source>
        <strain evidence="7">Expedition CK06-06</strain>
    </source>
</reference>
<accession>X1FQ09</accession>
<evidence type="ECO:0000259" key="6">
    <source>
        <dbReference type="Pfam" id="PF00005"/>
    </source>
</evidence>
<organism evidence="7">
    <name type="scientific">marine sediment metagenome</name>
    <dbReference type="NCBI Taxonomy" id="412755"/>
    <lineage>
        <taxon>unclassified sequences</taxon>
        <taxon>metagenomes</taxon>
        <taxon>ecological metagenomes</taxon>
    </lineage>
</organism>
<evidence type="ECO:0000313" key="7">
    <source>
        <dbReference type="EMBL" id="GAH47766.1"/>
    </source>
</evidence>
<dbReference type="SUPFAM" id="SSF52540">
    <property type="entry name" value="P-loop containing nucleoside triphosphate hydrolases"/>
    <property type="match status" value="1"/>
</dbReference>
<evidence type="ECO:0000256" key="5">
    <source>
        <dbReference type="ARBA" id="ARBA00023136"/>
    </source>
</evidence>
<keyword evidence="4" id="KW-1133">Transmembrane helix</keyword>
<dbReference type="AlphaFoldDB" id="X1FQ09"/>
<evidence type="ECO:0000256" key="1">
    <source>
        <dbReference type="ARBA" id="ARBA00004141"/>
    </source>
</evidence>
<sequence length="261" mass="29831">MVRLFELVNADKKFTPQRMTIINTVAEVFNISREEFADVENFIKYDQIEDLDYPNILVISENTYKCKYCKQIQAHVFMKNIFILRIKSVDLYFLKHDAKEEVLLNGLQVHQGRVYLLAPGSSLRLSKRKPIYYSDVMSRFLADITTTRISYVVNNVSYQFPSGGIGIRDISFSEKQGKLIGILGASGTGKTTLLNILSGIQKPSSGQIKINGFDLHKDKNILKGIIGYIPQDDLLIEELTVFENLYFNAKLCFKNKSQHEI</sequence>
<dbReference type="EMBL" id="BARU01022851">
    <property type="protein sequence ID" value="GAH47766.1"/>
    <property type="molecule type" value="Genomic_DNA"/>
</dbReference>
<dbReference type="GO" id="GO:0005524">
    <property type="term" value="F:ATP binding"/>
    <property type="evidence" value="ECO:0007669"/>
    <property type="project" value="InterPro"/>
</dbReference>
<name>X1FQ09_9ZZZZ</name>
<dbReference type="Gene3D" id="3.40.50.300">
    <property type="entry name" value="P-loop containing nucleotide triphosphate hydrolases"/>
    <property type="match status" value="1"/>
</dbReference>
<keyword evidence="3" id="KW-0812">Transmembrane</keyword>
<dbReference type="PANTHER" id="PTHR48041:SF139">
    <property type="entry name" value="PROTEIN SCARLET"/>
    <property type="match status" value="1"/>
</dbReference>
<keyword evidence="2" id="KW-0813">Transport</keyword>